<dbReference type="InterPro" id="IPR036048">
    <property type="entry name" value="Interleukin_8-like_sf"/>
</dbReference>
<accession>A0A3B3ZGT7</accession>
<dbReference type="Gene3D" id="2.40.50.40">
    <property type="match status" value="1"/>
</dbReference>
<proteinExistence type="predicted"/>
<reference evidence="4" key="2">
    <citation type="submission" date="2025-09" db="UniProtKB">
        <authorList>
            <consortium name="Ensembl"/>
        </authorList>
    </citation>
    <scope>IDENTIFICATION</scope>
</reference>
<dbReference type="SUPFAM" id="SSF54117">
    <property type="entry name" value="Interleukin 8-like chemokines"/>
    <property type="match status" value="1"/>
</dbReference>
<keyword evidence="2" id="KW-0732">Signal</keyword>
<feature type="signal peptide" evidence="2">
    <location>
        <begin position="1"/>
        <end position="19"/>
    </location>
</feature>
<sequence>MGLVLLLCTLLKHNDDVSSHGAQTCCTSYTRSPIPFHRITGVKTQTVMENCDLDAIIFETVKKNKICADRRAPWVQRILKMLSDQFKKLAKERPDVRRQMQMDKSVKSVMDNNSGVFFSSTESSQNITESFYTSGSTEAFV</sequence>
<evidence type="ECO:0000313" key="4">
    <source>
        <dbReference type="Ensembl" id="ENSPMGP00000003815.1"/>
    </source>
</evidence>
<keyword evidence="5" id="KW-1185">Reference proteome</keyword>
<dbReference type="AlphaFoldDB" id="A0A3B3ZGT7"/>
<dbReference type="Ensembl" id="ENSPMGT00000004059.1">
    <property type="protein sequence ID" value="ENSPMGP00000003815.1"/>
    <property type="gene ID" value="ENSPMGG00000003270.1"/>
</dbReference>
<dbReference type="GO" id="GO:0008009">
    <property type="term" value="F:chemokine activity"/>
    <property type="evidence" value="ECO:0007669"/>
    <property type="project" value="InterPro"/>
</dbReference>
<dbReference type="PANTHER" id="PTHR12015:SF108">
    <property type="entry name" value="C-C MOTIF CHEMOKINE 20"/>
    <property type="match status" value="1"/>
</dbReference>
<dbReference type="InterPro" id="IPR039809">
    <property type="entry name" value="Chemokine_b/g/d"/>
</dbReference>
<feature type="chain" id="PRO_5017365086" description="Chemokine interleukin-8-like domain-containing protein" evidence="2">
    <location>
        <begin position="20"/>
        <end position="141"/>
    </location>
</feature>
<dbReference type="STRING" id="409849.ENSPMGP00000003815"/>
<evidence type="ECO:0000313" key="5">
    <source>
        <dbReference type="Proteomes" id="UP000261520"/>
    </source>
</evidence>
<dbReference type="Pfam" id="PF00048">
    <property type="entry name" value="IL8"/>
    <property type="match status" value="1"/>
</dbReference>
<dbReference type="InterPro" id="IPR001811">
    <property type="entry name" value="Chemokine_IL8-like_dom"/>
</dbReference>
<organism evidence="4 5">
    <name type="scientific">Periophthalmus magnuspinnatus</name>
    <dbReference type="NCBI Taxonomy" id="409849"/>
    <lineage>
        <taxon>Eukaryota</taxon>
        <taxon>Metazoa</taxon>
        <taxon>Chordata</taxon>
        <taxon>Craniata</taxon>
        <taxon>Vertebrata</taxon>
        <taxon>Euteleostomi</taxon>
        <taxon>Actinopterygii</taxon>
        <taxon>Neopterygii</taxon>
        <taxon>Teleostei</taxon>
        <taxon>Neoteleostei</taxon>
        <taxon>Acanthomorphata</taxon>
        <taxon>Gobiaria</taxon>
        <taxon>Gobiiformes</taxon>
        <taxon>Gobioidei</taxon>
        <taxon>Gobiidae</taxon>
        <taxon>Oxudercinae</taxon>
        <taxon>Periophthalmus</taxon>
    </lineage>
</organism>
<reference evidence="4" key="1">
    <citation type="submission" date="2025-08" db="UniProtKB">
        <authorList>
            <consortium name="Ensembl"/>
        </authorList>
    </citation>
    <scope>IDENTIFICATION</scope>
</reference>
<dbReference type="Proteomes" id="UP000261520">
    <property type="component" value="Unplaced"/>
</dbReference>
<dbReference type="PANTHER" id="PTHR12015">
    <property type="entry name" value="SMALL INDUCIBLE CYTOKINE A"/>
    <property type="match status" value="1"/>
</dbReference>
<feature type="domain" description="Chemokine interleukin-8-like" evidence="3">
    <location>
        <begin position="22"/>
        <end position="82"/>
    </location>
</feature>
<keyword evidence="1" id="KW-0202">Cytokine</keyword>
<evidence type="ECO:0000259" key="3">
    <source>
        <dbReference type="SMART" id="SM00199"/>
    </source>
</evidence>
<evidence type="ECO:0000256" key="2">
    <source>
        <dbReference type="SAM" id="SignalP"/>
    </source>
</evidence>
<dbReference type="SMART" id="SM00199">
    <property type="entry name" value="SCY"/>
    <property type="match status" value="1"/>
</dbReference>
<evidence type="ECO:0000256" key="1">
    <source>
        <dbReference type="ARBA" id="ARBA00022514"/>
    </source>
</evidence>
<protein>
    <recommendedName>
        <fullName evidence="3">Chemokine interleukin-8-like domain-containing protein</fullName>
    </recommendedName>
</protein>
<dbReference type="GO" id="GO:0006955">
    <property type="term" value="P:immune response"/>
    <property type="evidence" value="ECO:0007669"/>
    <property type="project" value="InterPro"/>
</dbReference>
<dbReference type="GO" id="GO:0005615">
    <property type="term" value="C:extracellular space"/>
    <property type="evidence" value="ECO:0007669"/>
    <property type="project" value="UniProtKB-KW"/>
</dbReference>
<name>A0A3B3ZGT7_9GOBI</name>